<dbReference type="InterPro" id="IPR001128">
    <property type="entry name" value="Cyt_P450"/>
</dbReference>
<dbReference type="Gene3D" id="1.10.630.10">
    <property type="entry name" value="Cytochrome P450"/>
    <property type="match status" value="1"/>
</dbReference>
<dbReference type="EMBL" id="ML977685">
    <property type="protein sequence ID" value="KAF1993797.1"/>
    <property type="molecule type" value="Genomic_DNA"/>
</dbReference>
<name>A0A6A5VY38_9PLEO</name>
<reference evidence="1" key="1">
    <citation type="journal article" date="2020" name="Stud. Mycol.">
        <title>101 Dothideomycetes genomes: a test case for predicting lifestyles and emergence of pathogens.</title>
        <authorList>
            <person name="Haridas S."/>
            <person name="Albert R."/>
            <person name="Binder M."/>
            <person name="Bloem J."/>
            <person name="Labutti K."/>
            <person name="Salamov A."/>
            <person name="Andreopoulos B."/>
            <person name="Baker S."/>
            <person name="Barry K."/>
            <person name="Bills G."/>
            <person name="Bluhm B."/>
            <person name="Cannon C."/>
            <person name="Castanera R."/>
            <person name="Culley D."/>
            <person name="Daum C."/>
            <person name="Ezra D."/>
            <person name="Gonzalez J."/>
            <person name="Henrissat B."/>
            <person name="Kuo A."/>
            <person name="Liang C."/>
            <person name="Lipzen A."/>
            <person name="Lutzoni F."/>
            <person name="Magnuson J."/>
            <person name="Mondo S."/>
            <person name="Nolan M."/>
            <person name="Ohm R."/>
            <person name="Pangilinan J."/>
            <person name="Park H.-J."/>
            <person name="Ramirez L."/>
            <person name="Alfaro M."/>
            <person name="Sun H."/>
            <person name="Tritt A."/>
            <person name="Yoshinaga Y."/>
            <person name="Zwiers L.-H."/>
            <person name="Turgeon B."/>
            <person name="Goodwin S."/>
            <person name="Spatafora J."/>
            <person name="Crous P."/>
            <person name="Grigoriev I."/>
        </authorList>
    </citation>
    <scope>NUCLEOTIDE SEQUENCE</scope>
    <source>
        <strain evidence="1">CBS 123094</strain>
    </source>
</reference>
<protein>
    <submittedName>
        <fullName evidence="1">Cytochrome P450</fullName>
    </submittedName>
</protein>
<dbReference type="GO" id="GO:0020037">
    <property type="term" value="F:heme binding"/>
    <property type="evidence" value="ECO:0007669"/>
    <property type="project" value="InterPro"/>
</dbReference>
<sequence>MLSPLFLATVIGVLAYVLTKIVAARRFMFRLQNAGLPMPPYNTIFGHFLVLGKYMKKLPADVTTNTTFYEIAKEFPGGIFYLDLWPVAKPVLVLNTITTANQLAHAQLEKPKNIEHAFQDLTGGPNLFTMPHEPWKYWRALFNPGFSASYMTTLATAIVRETDVFCDLLRRRAGASDVFQLENLTLKLTIDVIGAVTVDERWLSQVQEHPLAAALRTQIEWTSFGSEINPLSRLNPLRRPLLWYNGRRVDRLSTVIAS</sequence>
<dbReference type="GO" id="GO:0005506">
    <property type="term" value="F:iron ion binding"/>
    <property type="evidence" value="ECO:0007669"/>
    <property type="project" value="InterPro"/>
</dbReference>
<dbReference type="InterPro" id="IPR036396">
    <property type="entry name" value="Cyt_P450_sf"/>
</dbReference>
<evidence type="ECO:0000313" key="1">
    <source>
        <dbReference type="EMBL" id="KAF1993797.1"/>
    </source>
</evidence>
<dbReference type="InterPro" id="IPR039983">
    <property type="entry name" value="CYP46A1"/>
</dbReference>
<dbReference type="Proteomes" id="UP000799779">
    <property type="component" value="Unassembled WGS sequence"/>
</dbReference>
<dbReference type="PANTHER" id="PTHR24293:SF0">
    <property type="entry name" value="CYP46A1 PROTEIN-RELATED"/>
    <property type="match status" value="1"/>
</dbReference>
<proteinExistence type="predicted"/>
<dbReference type="SUPFAM" id="SSF48264">
    <property type="entry name" value="Cytochrome P450"/>
    <property type="match status" value="1"/>
</dbReference>
<dbReference type="PANTHER" id="PTHR24293">
    <property type="entry name" value="CYTOCHROME P450 FAMILY 46 SUBFAMILY A"/>
    <property type="match status" value="1"/>
</dbReference>
<dbReference type="AlphaFoldDB" id="A0A6A5VY38"/>
<gene>
    <name evidence="1" type="ORF">P154DRAFT_540089</name>
</gene>
<dbReference type="OrthoDB" id="5407225at2759"/>
<organism evidence="1 2">
    <name type="scientific">Amniculicola lignicola CBS 123094</name>
    <dbReference type="NCBI Taxonomy" id="1392246"/>
    <lineage>
        <taxon>Eukaryota</taxon>
        <taxon>Fungi</taxon>
        <taxon>Dikarya</taxon>
        <taxon>Ascomycota</taxon>
        <taxon>Pezizomycotina</taxon>
        <taxon>Dothideomycetes</taxon>
        <taxon>Pleosporomycetidae</taxon>
        <taxon>Pleosporales</taxon>
        <taxon>Amniculicolaceae</taxon>
        <taxon>Amniculicola</taxon>
    </lineage>
</organism>
<evidence type="ECO:0000313" key="2">
    <source>
        <dbReference type="Proteomes" id="UP000799779"/>
    </source>
</evidence>
<accession>A0A6A5VY38</accession>
<keyword evidence="2" id="KW-1185">Reference proteome</keyword>
<dbReference type="GO" id="GO:0033781">
    <property type="term" value="F:cholesterol 24-hydroxylase activity"/>
    <property type="evidence" value="ECO:0007669"/>
    <property type="project" value="InterPro"/>
</dbReference>
<dbReference type="GO" id="GO:0006707">
    <property type="term" value="P:cholesterol catabolic process"/>
    <property type="evidence" value="ECO:0007669"/>
    <property type="project" value="InterPro"/>
</dbReference>
<dbReference type="Pfam" id="PF00067">
    <property type="entry name" value="p450"/>
    <property type="match status" value="1"/>
</dbReference>